<evidence type="ECO:0000313" key="6">
    <source>
        <dbReference type="Proteomes" id="UP000006242"/>
    </source>
</evidence>
<evidence type="ECO:0000256" key="4">
    <source>
        <dbReference type="PIRNR" id="PIRNR006078"/>
    </source>
</evidence>
<organism evidence="5 6">
    <name type="scientific">Salinisphaera shabanensis E1L3A</name>
    <dbReference type="NCBI Taxonomy" id="1033802"/>
    <lineage>
        <taxon>Bacteria</taxon>
        <taxon>Pseudomonadati</taxon>
        <taxon>Pseudomonadota</taxon>
        <taxon>Gammaproteobacteria</taxon>
        <taxon>Salinisphaerales</taxon>
        <taxon>Salinisphaeraceae</taxon>
        <taxon>Salinisphaera</taxon>
    </lineage>
</organism>
<dbReference type="Pfam" id="PF02595">
    <property type="entry name" value="Gly_kinase"/>
    <property type="match status" value="1"/>
</dbReference>
<evidence type="ECO:0000256" key="2">
    <source>
        <dbReference type="ARBA" id="ARBA00022679"/>
    </source>
</evidence>
<dbReference type="eggNOG" id="COG1929">
    <property type="taxonomic scope" value="Bacteria"/>
</dbReference>
<dbReference type="PANTHER" id="PTHR21599:SF0">
    <property type="entry name" value="GLYCERATE KINASE"/>
    <property type="match status" value="1"/>
</dbReference>
<dbReference type="InterPro" id="IPR018197">
    <property type="entry name" value="Glycerate_kinase_RE-like"/>
</dbReference>
<dbReference type="PANTHER" id="PTHR21599">
    <property type="entry name" value="GLYCERATE KINASE"/>
    <property type="match status" value="1"/>
</dbReference>
<comment type="caution">
    <text evidence="5">The sequence shown here is derived from an EMBL/GenBank/DDBJ whole genome shotgun (WGS) entry which is preliminary data.</text>
</comment>
<dbReference type="Gene3D" id="3.40.50.10350">
    <property type="entry name" value="Glycerate kinase, domain 1"/>
    <property type="match status" value="1"/>
</dbReference>
<dbReference type="NCBIfam" id="TIGR00045">
    <property type="entry name" value="glycerate kinase"/>
    <property type="match status" value="1"/>
</dbReference>
<name>U2FX97_9GAMM</name>
<dbReference type="SUPFAM" id="SSF110738">
    <property type="entry name" value="Glycerate kinase I"/>
    <property type="match status" value="1"/>
</dbReference>
<dbReference type="RefSeq" id="WP_006914121.1">
    <property type="nucleotide sequence ID" value="NZ_AFNV02000003.1"/>
</dbReference>
<protein>
    <submittedName>
        <fullName evidence="5">Glycerate kinase protein</fullName>
        <ecNumber evidence="5">2.7.1.31</ecNumber>
    </submittedName>
</protein>
<accession>U2FX97</accession>
<reference evidence="5 6" key="1">
    <citation type="journal article" date="2011" name="J. Bacteriol.">
        <title>Genome sequence of Salinisphaera shabanensis, a gammaproteobacterium from the harsh, variable environment of the brine-seawater interface of the Shaban Deep in the Red Sea.</title>
        <authorList>
            <person name="Antunes A."/>
            <person name="Alam I."/>
            <person name="Bajic V.B."/>
            <person name="Stingl U."/>
        </authorList>
    </citation>
    <scope>NUCLEOTIDE SEQUENCE [LARGE SCALE GENOMIC DNA]</scope>
    <source>
        <strain evidence="5 6">E1L3A</strain>
    </source>
</reference>
<dbReference type="PIRSF" id="PIRSF006078">
    <property type="entry name" value="GlxK"/>
    <property type="match status" value="1"/>
</dbReference>
<gene>
    <name evidence="5" type="ORF">SSPSH_000589</name>
</gene>
<dbReference type="OrthoDB" id="9774290at2"/>
<dbReference type="EC" id="2.7.1.31" evidence="5"/>
<dbReference type="InterPro" id="IPR004381">
    <property type="entry name" value="Glycerate_kinase"/>
</dbReference>
<keyword evidence="6" id="KW-1185">Reference proteome</keyword>
<dbReference type="InterPro" id="IPR036129">
    <property type="entry name" value="Glycerate_kinase_sf"/>
</dbReference>
<dbReference type="Proteomes" id="UP000006242">
    <property type="component" value="Unassembled WGS sequence"/>
</dbReference>
<dbReference type="GO" id="GO:0031388">
    <property type="term" value="P:organic acid phosphorylation"/>
    <property type="evidence" value="ECO:0007669"/>
    <property type="project" value="UniProtKB-UniRule"/>
</dbReference>
<evidence type="ECO:0000256" key="3">
    <source>
        <dbReference type="ARBA" id="ARBA00022777"/>
    </source>
</evidence>
<evidence type="ECO:0000313" key="5">
    <source>
        <dbReference type="EMBL" id="ERJ20479.1"/>
    </source>
</evidence>
<evidence type="ECO:0000256" key="1">
    <source>
        <dbReference type="ARBA" id="ARBA00006284"/>
    </source>
</evidence>
<dbReference type="AlphaFoldDB" id="U2FX97"/>
<dbReference type="GO" id="GO:0008887">
    <property type="term" value="F:glycerate kinase activity"/>
    <property type="evidence" value="ECO:0007669"/>
    <property type="project" value="UniProtKB-UniRule"/>
</dbReference>
<dbReference type="EMBL" id="AFNV02000003">
    <property type="protein sequence ID" value="ERJ20479.1"/>
    <property type="molecule type" value="Genomic_DNA"/>
</dbReference>
<dbReference type="STRING" id="1033802.SSPSH_000589"/>
<dbReference type="Gene3D" id="3.90.1510.10">
    <property type="entry name" value="Glycerate kinase, domain 2"/>
    <property type="match status" value="1"/>
</dbReference>
<proteinExistence type="inferred from homology"/>
<keyword evidence="2 4" id="KW-0808">Transferase</keyword>
<keyword evidence="3 4" id="KW-0418">Kinase</keyword>
<sequence length="388" mass="39232">MSTQAPHIVLAPDSYKGSASALEIAHALAEGLQTAWPHARLTLAPMADGGEGTLDCLAAGRDVAWQSTSILAIHGERIDAPWFCDQAGTAVIESAQVLGLPLIEAQPNAPRLQARGSHALGELIAAALDTGIHDLVIGLGGSACNDAGLGLLSALGAHATAVDGTQVAPTMDGLLALDRIDLTGLDARLQKTRIRVLCDVDNPLLGERGASRVYGPQKGLSDADIEAVEAAFIRLADSAAPPGLATATGSGAAGGLGFALALIGGELCSGANTLLDMTGLRETLADADLVITGEGRSDTQTLSGKLPLAIADAAKPTPTVLLSGAIADEARTELGQHFAGCYTLVERAGSVAEAVADPLRWARVAAADIGADLGSLITPADAPEPAQE</sequence>
<comment type="similarity">
    <text evidence="1 4">Belongs to the glycerate kinase type-1 family.</text>
</comment>
<reference evidence="5 6" key="2">
    <citation type="journal article" date="2013" name="PLoS ONE">
        <title>INDIGO - INtegrated Data Warehouse of MIcrobial GenOmes with Examples from the Red Sea Extremophiles.</title>
        <authorList>
            <person name="Alam I."/>
            <person name="Antunes A."/>
            <person name="Kamau A.A."/>
            <person name="Ba Alawi W."/>
            <person name="Kalkatawi M."/>
            <person name="Stingl U."/>
            <person name="Bajic V.B."/>
        </authorList>
    </citation>
    <scope>NUCLEOTIDE SEQUENCE [LARGE SCALE GENOMIC DNA]</scope>
    <source>
        <strain evidence="5 6">E1L3A</strain>
    </source>
</reference>
<dbReference type="InterPro" id="IPR018193">
    <property type="entry name" value="Glyc_kinase_flavodox-like_fold"/>
</dbReference>